<dbReference type="AlphaFoldDB" id="A0A9P8W6Y7"/>
<reference evidence="2 3" key="1">
    <citation type="journal article" date="2021" name="Nat. Commun.">
        <title>Genetic determinants of endophytism in the Arabidopsis root mycobiome.</title>
        <authorList>
            <person name="Mesny F."/>
            <person name="Miyauchi S."/>
            <person name="Thiergart T."/>
            <person name="Pickel B."/>
            <person name="Atanasova L."/>
            <person name="Karlsson M."/>
            <person name="Huettel B."/>
            <person name="Barry K.W."/>
            <person name="Haridas S."/>
            <person name="Chen C."/>
            <person name="Bauer D."/>
            <person name="Andreopoulos W."/>
            <person name="Pangilinan J."/>
            <person name="LaButti K."/>
            <person name="Riley R."/>
            <person name="Lipzen A."/>
            <person name="Clum A."/>
            <person name="Drula E."/>
            <person name="Henrissat B."/>
            <person name="Kohler A."/>
            <person name="Grigoriev I.V."/>
            <person name="Martin F.M."/>
            <person name="Hacquard S."/>
        </authorList>
    </citation>
    <scope>NUCLEOTIDE SEQUENCE [LARGE SCALE GENOMIC DNA]</scope>
    <source>
        <strain evidence="2 3">MPI-CAGE-CH-0241</strain>
    </source>
</reference>
<keyword evidence="3" id="KW-1185">Reference proteome</keyword>
<accession>A0A9P8W6Y7</accession>
<dbReference type="Proteomes" id="UP000777438">
    <property type="component" value="Unassembled WGS sequence"/>
</dbReference>
<feature type="signal peptide" evidence="1">
    <location>
        <begin position="1"/>
        <end position="20"/>
    </location>
</feature>
<protein>
    <submittedName>
        <fullName evidence="2">Uncharacterized protein</fullName>
    </submittedName>
</protein>
<gene>
    <name evidence="2" type="ORF">B0T10DRAFT_571572</name>
</gene>
<evidence type="ECO:0000313" key="3">
    <source>
        <dbReference type="Proteomes" id="UP000777438"/>
    </source>
</evidence>
<name>A0A9P8W6Y7_9HYPO</name>
<keyword evidence="1" id="KW-0732">Signal</keyword>
<dbReference type="OrthoDB" id="3917713at2759"/>
<organism evidence="2 3">
    <name type="scientific">Thelonectria olida</name>
    <dbReference type="NCBI Taxonomy" id="1576542"/>
    <lineage>
        <taxon>Eukaryota</taxon>
        <taxon>Fungi</taxon>
        <taxon>Dikarya</taxon>
        <taxon>Ascomycota</taxon>
        <taxon>Pezizomycotina</taxon>
        <taxon>Sordariomycetes</taxon>
        <taxon>Hypocreomycetidae</taxon>
        <taxon>Hypocreales</taxon>
        <taxon>Nectriaceae</taxon>
        <taxon>Thelonectria</taxon>
    </lineage>
</organism>
<sequence length="259" mass="29737">MHRQLLLAFALFPLHPLGHQLKVDLQWSICEINPQIALQKLGDNGTREPDKNAPVTYYDTEPPSYIWSGLMFRTKTRRDEQLSVVKAHFDPRALDIPHKLFRGKGAHVKSPVSNTSEEFLCVWDRYGNDVSFTCQIQSPLAGRKELWTDDQIRFAGLFQTVAWRDLVSFGPNSNPKWHLNVTGYKAVFDDVQTGHLHLMELEVKVLMHEGDKAYEMITRHLKERGIVLCSKQQPKTERLFQAMGYDKMGCLDGLVDWSG</sequence>
<evidence type="ECO:0000313" key="2">
    <source>
        <dbReference type="EMBL" id="KAH6889611.1"/>
    </source>
</evidence>
<feature type="chain" id="PRO_5040338164" evidence="1">
    <location>
        <begin position="21"/>
        <end position="259"/>
    </location>
</feature>
<comment type="caution">
    <text evidence="2">The sequence shown here is derived from an EMBL/GenBank/DDBJ whole genome shotgun (WGS) entry which is preliminary data.</text>
</comment>
<evidence type="ECO:0000256" key="1">
    <source>
        <dbReference type="SAM" id="SignalP"/>
    </source>
</evidence>
<dbReference type="EMBL" id="JAGPYM010000010">
    <property type="protein sequence ID" value="KAH6889611.1"/>
    <property type="molecule type" value="Genomic_DNA"/>
</dbReference>
<proteinExistence type="predicted"/>